<gene>
    <name evidence="4" type="ORF">ACFO3A_11995</name>
</gene>
<dbReference type="RefSeq" id="WP_377726603.1">
    <property type="nucleotide sequence ID" value="NZ_JBHSEW010000010.1"/>
</dbReference>
<keyword evidence="2" id="KW-0472">Membrane</keyword>
<proteinExistence type="predicted"/>
<feature type="region of interest" description="Disordered" evidence="1">
    <location>
        <begin position="197"/>
        <end position="227"/>
    </location>
</feature>
<protein>
    <submittedName>
        <fullName evidence="4">DUF58 domain-containing protein</fullName>
    </submittedName>
</protein>
<evidence type="ECO:0000256" key="1">
    <source>
        <dbReference type="SAM" id="MobiDB-lite"/>
    </source>
</evidence>
<name>A0ABV9GYV5_9BURK</name>
<dbReference type="EMBL" id="JBHSEW010000010">
    <property type="protein sequence ID" value="MFC4622933.1"/>
    <property type="molecule type" value="Genomic_DNA"/>
</dbReference>
<keyword evidence="2" id="KW-1133">Transmembrane helix</keyword>
<sequence length="330" mass="36318">MSAPPRLGRWQQPWQRWLARRHPPSDQQELRQRTIYVLPTRAGWFLALTVLLLLLASINFQLNLGYLLTFWLLSAAGASVGVAYRNLQGLQVRLGPLPPAFAHQAVQVPVTLSTSGNRPRYAIGLAFLPQPADRPLAFSDVADSTPTALSFTPGARGWQPLPRVLLQSHYPLGIFRLWSYWQPHSRLLTYPAPETPCPPLPDAHSPPTAAATAAPHGGQEAQDGVRPYQRGDRVRDIVWKKSAQALASGNGELVVRSYQGQAAQWLWLDAQATGLPGREAQIARLTAWVLHAHEHHSQWGLHLPSGTRIPPDSGGAHLQRCLHALAVEPG</sequence>
<keyword evidence="2" id="KW-0812">Transmembrane</keyword>
<dbReference type="Proteomes" id="UP001595967">
    <property type="component" value="Unassembled WGS sequence"/>
</dbReference>
<dbReference type="PANTHER" id="PTHR34351">
    <property type="entry name" value="SLR1927 PROTEIN-RELATED"/>
    <property type="match status" value="1"/>
</dbReference>
<dbReference type="Pfam" id="PF01882">
    <property type="entry name" value="DUF58"/>
    <property type="match status" value="1"/>
</dbReference>
<evidence type="ECO:0000313" key="5">
    <source>
        <dbReference type="Proteomes" id="UP001595967"/>
    </source>
</evidence>
<evidence type="ECO:0000313" key="4">
    <source>
        <dbReference type="EMBL" id="MFC4622933.1"/>
    </source>
</evidence>
<feature type="transmembrane region" description="Helical" evidence="2">
    <location>
        <begin position="35"/>
        <end position="58"/>
    </location>
</feature>
<feature type="compositionally biased region" description="Low complexity" evidence="1">
    <location>
        <begin position="206"/>
        <end position="215"/>
    </location>
</feature>
<dbReference type="InterPro" id="IPR002881">
    <property type="entry name" value="DUF58"/>
</dbReference>
<evidence type="ECO:0000259" key="3">
    <source>
        <dbReference type="Pfam" id="PF01882"/>
    </source>
</evidence>
<reference evidence="5" key="1">
    <citation type="journal article" date="2019" name="Int. J. Syst. Evol. Microbiol.">
        <title>The Global Catalogue of Microorganisms (GCM) 10K type strain sequencing project: providing services to taxonomists for standard genome sequencing and annotation.</title>
        <authorList>
            <consortium name="The Broad Institute Genomics Platform"/>
            <consortium name="The Broad Institute Genome Sequencing Center for Infectious Disease"/>
            <person name="Wu L."/>
            <person name="Ma J."/>
        </authorList>
    </citation>
    <scope>NUCLEOTIDE SEQUENCE [LARGE SCALE GENOMIC DNA]</scope>
    <source>
        <strain evidence="5">JCM 11650</strain>
    </source>
</reference>
<feature type="transmembrane region" description="Helical" evidence="2">
    <location>
        <begin position="64"/>
        <end position="84"/>
    </location>
</feature>
<comment type="caution">
    <text evidence="4">The sequence shown here is derived from an EMBL/GenBank/DDBJ whole genome shotgun (WGS) entry which is preliminary data.</text>
</comment>
<dbReference type="PANTHER" id="PTHR34351:SF1">
    <property type="entry name" value="SLR1927 PROTEIN"/>
    <property type="match status" value="1"/>
</dbReference>
<accession>A0ABV9GYV5</accession>
<keyword evidence="5" id="KW-1185">Reference proteome</keyword>
<feature type="domain" description="DUF58" evidence="3">
    <location>
        <begin position="225"/>
        <end position="326"/>
    </location>
</feature>
<evidence type="ECO:0000256" key="2">
    <source>
        <dbReference type="SAM" id="Phobius"/>
    </source>
</evidence>
<organism evidence="4 5">
    <name type="scientific">Comamonas nitrativorans</name>
    <dbReference type="NCBI Taxonomy" id="108437"/>
    <lineage>
        <taxon>Bacteria</taxon>
        <taxon>Pseudomonadati</taxon>
        <taxon>Pseudomonadota</taxon>
        <taxon>Betaproteobacteria</taxon>
        <taxon>Burkholderiales</taxon>
        <taxon>Comamonadaceae</taxon>
        <taxon>Comamonas</taxon>
    </lineage>
</organism>